<dbReference type="GO" id="GO:0005829">
    <property type="term" value="C:cytosol"/>
    <property type="evidence" value="ECO:0007669"/>
    <property type="project" value="TreeGrafter"/>
</dbReference>
<dbReference type="GO" id="GO:0043565">
    <property type="term" value="F:sequence-specific DNA binding"/>
    <property type="evidence" value="ECO:0007669"/>
    <property type="project" value="InterPro"/>
</dbReference>
<keyword evidence="2" id="KW-0238">DNA-binding</keyword>
<dbReference type="InterPro" id="IPR011008">
    <property type="entry name" value="Dimeric_a/b-barrel"/>
</dbReference>
<reference evidence="5" key="2">
    <citation type="submission" date="2020-09" db="EMBL/GenBank/DDBJ databases">
        <authorList>
            <person name="Sun Q."/>
            <person name="Kim S."/>
        </authorList>
    </citation>
    <scope>NUCLEOTIDE SEQUENCE</scope>
    <source>
        <strain evidence="5">KCTC 12711</strain>
    </source>
</reference>
<dbReference type="PANTHER" id="PTHR30154:SF34">
    <property type="entry name" value="TRANSCRIPTIONAL REGULATOR AZLB"/>
    <property type="match status" value="1"/>
</dbReference>
<dbReference type="FunFam" id="1.10.10.10:FF:000186">
    <property type="entry name" value="AsnC family transcriptional regulator"/>
    <property type="match status" value="1"/>
</dbReference>
<dbReference type="Gene3D" id="3.30.70.920">
    <property type="match status" value="1"/>
</dbReference>
<protein>
    <submittedName>
        <fullName evidence="5">AsnC family transcriptional regulator</fullName>
    </submittedName>
</protein>
<dbReference type="GO" id="GO:0006355">
    <property type="term" value="P:regulation of DNA-templated transcription"/>
    <property type="evidence" value="ECO:0007669"/>
    <property type="project" value="UniProtKB-ARBA"/>
</dbReference>
<dbReference type="AlphaFoldDB" id="A0A918RM71"/>
<organism evidence="5 6">
    <name type="scientific">Arenicella chitinivorans</name>
    <dbReference type="NCBI Taxonomy" id="1329800"/>
    <lineage>
        <taxon>Bacteria</taxon>
        <taxon>Pseudomonadati</taxon>
        <taxon>Pseudomonadota</taxon>
        <taxon>Gammaproteobacteria</taxon>
        <taxon>Arenicellales</taxon>
        <taxon>Arenicellaceae</taxon>
        <taxon>Arenicella</taxon>
    </lineage>
</organism>
<keyword evidence="6" id="KW-1185">Reference proteome</keyword>
<dbReference type="InterPro" id="IPR000485">
    <property type="entry name" value="AsnC-type_HTH_dom"/>
</dbReference>
<keyword evidence="1" id="KW-0805">Transcription regulation</keyword>
<dbReference type="Pfam" id="PF13412">
    <property type="entry name" value="HTH_24"/>
    <property type="match status" value="1"/>
</dbReference>
<evidence type="ECO:0000313" key="6">
    <source>
        <dbReference type="Proteomes" id="UP000614811"/>
    </source>
</evidence>
<dbReference type="InterPro" id="IPR019887">
    <property type="entry name" value="Tscrpt_reg_AsnC/Lrp_C"/>
</dbReference>
<dbReference type="Proteomes" id="UP000614811">
    <property type="component" value="Unassembled WGS sequence"/>
</dbReference>
<dbReference type="CDD" id="cd00090">
    <property type="entry name" value="HTH_ARSR"/>
    <property type="match status" value="1"/>
</dbReference>
<dbReference type="InterPro" id="IPR036388">
    <property type="entry name" value="WH-like_DNA-bd_sf"/>
</dbReference>
<reference evidence="5" key="1">
    <citation type="journal article" date="2014" name="Int. J. Syst. Evol. Microbiol.">
        <title>Complete genome sequence of Corynebacterium casei LMG S-19264T (=DSM 44701T), isolated from a smear-ripened cheese.</title>
        <authorList>
            <consortium name="US DOE Joint Genome Institute (JGI-PGF)"/>
            <person name="Walter F."/>
            <person name="Albersmeier A."/>
            <person name="Kalinowski J."/>
            <person name="Ruckert C."/>
        </authorList>
    </citation>
    <scope>NUCLEOTIDE SEQUENCE</scope>
    <source>
        <strain evidence="5">KCTC 12711</strain>
    </source>
</reference>
<dbReference type="Pfam" id="PF01037">
    <property type="entry name" value="AsnC_trans_reg"/>
    <property type="match status" value="1"/>
</dbReference>
<feature type="domain" description="HTH asnC-type" evidence="4">
    <location>
        <begin position="4"/>
        <end position="65"/>
    </location>
</feature>
<dbReference type="SUPFAM" id="SSF54909">
    <property type="entry name" value="Dimeric alpha+beta barrel"/>
    <property type="match status" value="1"/>
</dbReference>
<accession>A0A918RM71</accession>
<dbReference type="PROSITE" id="PS00519">
    <property type="entry name" value="HTH_ASNC_1"/>
    <property type="match status" value="1"/>
</dbReference>
<sequence length="158" mass="17967">MAKIDNIDRHILRELQQNARMSNLELAERVNLSATPCARRVKQLEDAGIIKQHITVLDAEKLGLNLTAMISVTMDRHTADRFEKFEHAAAALPEVMECYVVTGQDSDFLIKVLVRDMRHYEEFLLRRLTKLDGVSGVHTSFVLRQPINKCVLPLQTSA</sequence>
<dbReference type="SMART" id="SM00344">
    <property type="entry name" value="HTH_ASNC"/>
    <property type="match status" value="1"/>
</dbReference>
<dbReference type="InterPro" id="IPR036390">
    <property type="entry name" value="WH_DNA-bd_sf"/>
</dbReference>
<evidence type="ECO:0000259" key="4">
    <source>
        <dbReference type="PROSITE" id="PS50956"/>
    </source>
</evidence>
<name>A0A918RM71_9GAMM</name>
<evidence type="ECO:0000256" key="2">
    <source>
        <dbReference type="ARBA" id="ARBA00023125"/>
    </source>
</evidence>
<keyword evidence="3" id="KW-0804">Transcription</keyword>
<comment type="caution">
    <text evidence="5">The sequence shown here is derived from an EMBL/GenBank/DDBJ whole genome shotgun (WGS) entry which is preliminary data.</text>
</comment>
<evidence type="ECO:0000256" key="3">
    <source>
        <dbReference type="ARBA" id="ARBA00023163"/>
    </source>
</evidence>
<dbReference type="GO" id="GO:0043200">
    <property type="term" value="P:response to amino acid"/>
    <property type="evidence" value="ECO:0007669"/>
    <property type="project" value="TreeGrafter"/>
</dbReference>
<dbReference type="PROSITE" id="PS50956">
    <property type="entry name" value="HTH_ASNC_2"/>
    <property type="match status" value="1"/>
</dbReference>
<dbReference type="InterPro" id="IPR019888">
    <property type="entry name" value="Tscrpt_reg_AsnC-like"/>
</dbReference>
<evidence type="ECO:0000256" key="1">
    <source>
        <dbReference type="ARBA" id="ARBA00023015"/>
    </source>
</evidence>
<dbReference type="InterPro" id="IPR011991">
    <property type="entry name" value="ArsR-like_HTH"/>
</dbReference>
<proteinExistence type="predicted"/>
<gene>
    <name evidence="5" type="ORF">GCM10008090_12500</name>
</gene>
<dbReference type="PRINTS" id="PR00033">
    <property type="entry name" value="HTHASNC"/>
</dbReference>
<dbReference type="EMBL" id="BMXA01000002">
    <property type="protein sequence ID" value="GHA04607.1"/>
    <property type="molecule type" value="Genomic_DNA"/>
</dbReference>
<evidence type="ECO:0000313" key="5">
    <source>
        <dbReference type="EMBL" id="GHA04607.1"/>
    </source>
</evidence>
<dbReference type="InterPro" id="IPR019885">
    <property type="entry name" value="Tscrpt_reg_HTH_AsnC-type_CS"/>
</dbReference>
<dbReference type="SUPFAM" id="SSF46785">
    <property type="entry name" value="Winged helix' DNA-binding domain"/>
    <property type="match status" value="1"/>
</dbReference>
<dbReference type="PANTHER" id="PTHR30154">
    <property type="entry name" value="LEUCINE-RESPONSIVE REGULATORY PROTEIN"/>
    <property type="match status" value="1"/>
</dbReference>
<dbReference type="Gene3D" id="1.10.10.10">
    <property type="entry name" value="Winged helix-like DNA-binding domain superfamily/Winged helix DNA-binding domain"/>
    <property type="match status" value="1"/>
</dbReference>
<dbReference type="RefSeq" id="WP_189399183.1">
    <property type="nucleotide sequence ID" value="NZ_BMXA01000002.1"/>
</dbReference>